<keyword evidence="7" id="KW-0539">Nucleus</keyword>
<evidence type="ECO:0000256" key="9">
    <source>
        <dbReference type="SAM" id="MobiDB-lite"/>
    </source>
</evidence>
<keyword evidence="12" id="KW-1185">Reference proteome</keyword>
<comment type="subcellular location">
    <subcellularLocation>
        <location evidence="1">Nucleus</location>
    </subcellularLocation>
</comment>
<dbReference type="GO" id="GO:0003677">
    <property type="term" value="F:DNA binding"/>
    <property type="evidence" value="ECO:0007669"/>
    <property type="project" value="InterPro"/>
</dbReference>
<feature type="compositionally biased region" description="Polar residues" evidence="9">
    <location>
        <begin position="20"/>
        <end position="40"/>
    </location>
</feature>
<evidence type="ECO:0000256" key="7">
    <source>
        <dbReference type="ARBA" id="ARBA00023242"/>
    </source>
</evidence>
<evidence type="ECO:0000256" key="2">
    <source>
        <dbReference type="ARBA" id="ARBA00022723"/>
    </source>
</evidence>
<dbReference type="PANTHER" id="PTHR46481:SF10">
    <property type="entry name" value="ZINC FINGER BED DOMAIN-CONTAINING PROTEIN 39"/>
    <property type="match status" value="1"/>
</dbReference>
<comment type="caution">
    <text evidence="11">The sequence shown here is derived from an EMBL/GenBank/DDBJ whole genome shotgun (WGS) entry which is preliminary data.</text>
</comment>
<dbReference type="InterPro" id="IPR003656">
    <property type="entry name" value="Znf_BED"/>
</dbReference>
<feature type="region of interest" description="Disordered" evidence="9">
    <location>
        <begin position="121"/>
        <end position="143"/>
    </location>
</feature>
<gene>
    <name evidence="11" type="ORF">XAT740_LOCUS40447</name>
</gene>
<name>A0A815UAP2_ADIRI</name>
<dbReference type="PANTHER" id="PTHR46481">
    <property type="entry name" value="ZINC FINGER BED DOMAIN-CONTAINING PROTEIN 4"/>
    <property type="match status" value="1"/>
</dbReference>
<reference evidence="11" key="1">
    <citation type="submission" date="2021-02" db="EMBL/GenBank/DDBJ databases">
        <authorList>
            <person name="Nowell W R."/>
        </authorList>
    </citation>
    <scope>NUCLEOTIDE SEQUENCE</scope>
</reference>
<dbReference type="GO" id="GO:0005634">
    <property type="term" value="C:nucleus"/>
    <property type="evidence" value="ECO:0007669"/>
    <property type="project" value="UniProtKB-SubCell"/>
</dbReference>
<dbReference type="GO" id="GO:0008270">
    <property type="term" value="F:zinc ion binding"/>
    <property type="evidence" value="ECO:0007669"/>
    <property type="project" value="UniProtKB-KW"/>
</dbReference>
<keyword evidence="3 8" id="KW-0863">Zinc-finger</keyword>
<feature type="region of interest" description="Disordered" evidence="9">
    <location>
        <begin position="491"/>
        <end position="521"/>
    </location>
</feature>
<evidence type="ECO:0000256" key="5">
    <source>
        <dbReference type="ARBA" id="ARBA00023015"/>
    </source>
</evidence>
<dbReference type="InterPro" id="IPR012337">
    <property type="entry name" value="RNaseH-like_sf"/>
</dbReference>
<evidence type="ECO:0000256" key="4">
    <source>
        <dbReference type="ARBA" id="ARBA00022833"/>
    </source>
</evidence>
<keyword evidence="4" id="KW-0862">Zinc</keyword>
<evidence type="ECO:0000259" key="10">
    <source>
        <dbReference type="PROSITE" id="PS50808"/>
    </source>
</evidence>
<keyword evidence="6" id="KW-0804">Transcription</keyword>
<feature type="compositionally biased region" description="Acidic residues" evidence="9">
    <location>
        <begin position="60"/>
        <end position="74"/>
    </location>
</feature>
<accession>A0A815UAP2</accession>
<protein>
    <recommendedName>
        <fullName evidence="10">BED-type domain-containing protein</fullName>
    </recommendedName>
</protein>
<dbReference type="PROSITE" id="PS50808">
    <property type="entry name" value="ZF_BED"/>
    <property type="match status" value="1"/>
</dbReference>
<dbReference type="Proteomes" id="UP000663828">
    <property type="component" value="Unassembled WGS sequence"/>
</dbReference>
<dbReference type="EMBL" id="CAJNOR010004602">
    <property type="protein sequence ID" value="CAF1515090.1"/>
    <property type="molecule type" value="Genomic_DNA"/>
</dbReference>
<keyword evidence="5" id="KW-0805">Transcription regulation</keyword>
<organism evidence="11 12">
    <name type="scientific">Adineta ricciae</name>
    <name type="common">Rotifer</name>
    <dbReference type="NCBI Taxonomy" id="249248"/>
    <lineage>
        <taxon>Eukaryota</taxon>
        <taxon>Metazoa</taxon>
        <taxon>Spiralia</taxon>
        <taxon>Gnathifera</taxon>
        <taxon>Rotifera</taxon>
        <taxon>Eurotatoria</taxon>
        <taxon>Bdelloidea</taxon>
        <taxon>Adinetida</taxon>
        <taxon>Adinetidae</taxon>
        <taxon>Adineta</taxon>
    </lineage>
</organism>
<evidence type="ECO:0000313" key="11">
    <source>
        <dbReference type="EMBL" id="CAF1515090.1"/>
    </source>
</evidence>
<proteinExistence type="predicted"/>
<feature type="region of interest" description="Disordered" evidence="9">
    <location>
        <begin position="1"/>
        <end position="75"/>
    </location>
</feature>
<evidence type="ECO:0000256" key="6">
    <source>
        <dbReference type="ARBA" id="ARBA00023163"/>
    </source>
</evidence>
<dbReference type="Pfam" id="PF02892">
    <property type="entry name" value="zf-BED"/>
    <property type="match status" value="1"/>
</dbReference>
<evidence type="ECO:0000313" key="12">
    <source>
        <dbReference type="Proteomes" id="UP000663828"/>
    </source>
</evidence>
<evidence type="ECO:0000256" key="3">
    <source>
        <dbReference type="ARBA" id="ARBA00022771"/>
    </source>
</evidence>
<feature type="compositionally biased region" description="Low complexity" evidence="9">
    <location>
        <begin position="1"/>
        <end position="16"/>
    </location>
</feature>
<keyword evidence="2" id="KW-0479">Metal-binding</keyword>
<sequence length="2101" mass="239887">MESSSDNSMMSTSSDDLVSSFEQSQQGQQASPATTDNNACPTVLLIRRTMSVDQGPGMVNDDDNDDDDDSDEDNNNQQKFIQAFRERVVELIIYSMGDDEERQRHDPTRTSVISKDCVIANEKDGERGGEGEKEEEDGGDCSSMYKPCTFRPNSINSERRRRMLPAYPLARNNSLDRTLLLLCNVPHVNREMLEDNSFCGGHGFCPFNFVQHRYVETIDSFMIDLYRDLFERPSQQWKIPYSIIDYNLSRLRTSMQLYTQQTNEPVLASLSEWPLALEFFLQIDVDVFFMKTCCFRGSEPRLFPGKQENDKDGNQYEGIICQGKPVARYGLTPCYETSCTLCRPSLEAISKSSRSKGAVSFSPTKSHRFVNNYEAFLNCNATCKSSNVIYALTCRCGACDFIGSTGMNFHDRILQHRQDNNRVVREFLVGSINTDHIMLDKYRSAGIAAKNEVFLYQHSARCATGLPLVFDSNPEYRCLVPAVWVKAREADTSGGRTSEGSIHRWSTVRPPQSSSSPPAACTKRPRLFEDVLTNTTRSEDECSWLCKGVPKPPMPDECSYELRRSIEALFITHVESRLNTIGRLTHKGAWPVPVDDSNRGQWCEKLVRPSSASASSSSSSSSQYFLSKSIMFPMASSSKRQSCVLYEKVMIIKWGVFTSDPWEVFIMNRQGQAILPFSRRVVPVNLFQSLRMKLAAQSLNSECHLENAKISEDFHRLTTSNVTHQCSTPKSYVAGKTTIVNDNRGSQLYGESIDDDNHDDHDNPALDRTEELTDMNSTLSTSIKFFVDDGRSTAFSTQSYSEYDDRMDEYDEWIRRQQDPYQSAQAAAAVQHNETEENTTNNDLQMMEVTQLDQSVPSERVTNKRRRRDSVTTPTIRAVPNNVIRSFNRLSLNVHSANVVVKKQRRTELQQSLWTEYFHVGSQPDGVWACEVEEKISRQREQGVIHIDPMAFVVLHRVHIEEQWNTIQNDLNAHLSHVHYVIGQQSQGQSIDLAVVLKAFIRRGQHKLNADFECKKRLLRFEYQDHLLTKAFFDLKPTKKEIRSARKIWSATHKQVMAEEQIVILKHRISSRILSKRFDSIDRSFKDVDRALRERVIDDDVRATITNRRNKVIGQMKLDLMSMEISTAEATVRGHTHTINQEKEKLLSSQHSTCEGDDEKVVAATARNNIIINAILARQDNIVKRARYILDWKVILGARNNLLPSSAIVEVATSLRAAQFLFLARGPKYVPTCQSYFATDSLEDVIRREYEQMSTVIMKCLADNCVSASDARATLFFISLKNLLTELYTAKLSSNLFRRSRREYMLTRSIQRMLRSSQQHVVLRRTDKSKVFHLGSLGDYEQKAVSYMMKTGAYEEVDNGKCPLADNLSAVIELLDKLLKCKAINMRQWSAMMPNRSKVELGHLYFLPKPHKIGTPLRPIISSMNGSTRDKTSIINTKMSSERWKQYFDFTAIDNNRTNGYCKLCERNYKDKVGIYSNFLKHLKRSHSREYSRIFSNDNEHSSESTSLENTDQQSSDLSVCKSKQNRINAAIAKFLIIKCNFPLSIVENASFRDFLKECSIKWNPISVKTLKFDALHQCLDKVSTTIYQTLQEVDYMTLTIDGWSDRKCRSFLGITSHFINEKIQPEAYLIDFVRLKYPHTGENIHHITESVLDRLNIKEKIYRIVTDNASAMIKAYKFGLTVSDDANDDDITPFSDVRDLSGDDNDDIDVTDFHLINVQYDDDNDVHMCDNPSDVRLACFAHTMQLCIRDGLKKATYVPKVLGKCKGVAKFAHKSSKIADLLEQLNKSIHKYNLTRWNSEFMLIKSIFSIGKDDMDSITSSMENPIKFSSNDFVVLEELIDVLDPFCDISIKCQADHAVTASLVVPSITHLLGHLRDMKEHVKFASKLVQHLQESINTRFSGMINRLHLIDVTDNGQFGDPLYFAAAVLDPAFKFYWVRDLQLPAQAENSLKQNIIRLIIEEMNKDTRTTINDLDQSSISSSSSSSSCCFSTSKPKRRKLFHYDENDNGKLNESTSLDPAVELDAYLNDPIRTSFSDYWFHSQLHMLKKLVKRIFSVQASSAPIERVFSQAGIIFSNKRTNSGEKLFRDLVYLRVNQNLL</sequence>
<dbReference type="SUPFAM" id="SSF53098">
    <property type="entry name" value="Ribonuclease H-like"/>
    <property type="match status" value="1"/>
</dbReference>
<feature type="compositionally biased region" description="Basic and acidic residues" evidence="9">
    <location>
        <begin position="121"/>
        <end position="131"/>
    </location>
</feature>
<feature type="domain" description="BED-type" evidence="10">
    <location>
        <begin position="1438"/>
        <end position="1494"/>
    </location>
</feature>
<evidence type="ECO:0000256" key="8">
    <source>
        <dbReference type="PROSITE-ProRule" id="PRU00027"/>
    </source>
</evidence>
<dbReference type="InterPro" id="IPR052035">
    <property type="entry name" value="ZnF_BED_domain_contain"/>
</dbReference>
<evidence type="ECO:0000256" key="1">
    <source>
        <dbReference type="ARBA" id="ARBA00004123"/>
    </source>
</evidence>